<organism evidence="2 3">
    <name type="scientific">Paenibacillus piri</name>
    <dbReference type="NCBI Taxonomy" id="2547395"/>
    <lineage>
        <taxon>Bacteria</taxon>
        <taxon>Bacillati</taxon>
        <taxon>Bacillota</taxon>
        <taxon>Bacilli</taxon>
        <taxon>Bacillales</taxon>
        <taxon>Paenibacillaceae</taxon>
        <taxon>Paenibacillus</taxon>
    </lineage>
</organism>
<accession>A0A4V2ZT96</accession>
<evidence type="ECO:0000313" key="3">
    <source>
        <dbReference type="Proteomes" id="UP000295636"/>
    </source>
</evidence>
<keyword evidence="3" id="KW-1185">Reference proteome</keyword>
<evidence type="ECO:0000259" key="1">
    <source>
        <dbReference type="Pfam" id="PF00535"/>
    </source>
</evidence>
<dbReference type="InterPro" id="IPR050256">
    <property type="entry name" value="Glycosyltransferase_2"/>
</dbReference>
<dbReference type="InterPro" id="IPR029044">
    <property type="entry name" value="Nucleotide-diphossugar_trans"/>
</dbReference>
<sequence>MKITLCLLTFNELEGCKHDIPLIQREMFDEIYAVDGGSSDGTIEYLQNQGITVYKQPKKGLNPACRFAFEKCTTDALIFFHPKGTIPVSDTLKFRKYFNEGYELVVGSRSIKGAVNEEDTKLLKPRKWFVKALAIVASLIFKREGKMVWDVLHGFRGATVNAFKKIDPLDYGLSIDIEMVVRSYKFKIRRVEFPTTEVPRIAGETHFKAIPTGIKLLKYLYYELFTRKDKDYVELSVKKQQLPKNI</sequence>
<dbReference type="AlphaFoldDB" id="A0A4V2ZT96"/>
<dbReference type="InterPro" id="IPR001173">
    <property type="entry name" value="Glyco_trans_2-like"/>
</dbReference>
<proteinExistence type="predicted"/>
<dbReference type="PANTHER" id="PTHR48090">
    <property type="entry name" value="UNDECAPRENYL-PHOSPHATE 4-DEOXY-4-FORMAMIDO-L-ARABINOSE TRANSFERASE-RELATED"/>
    <property type="match status" value="1"/>
</dbReference>
<dbReference type="Pfam" id="PF00535">
    <property type="entry name" value="Glycos_transf_2"/>
    <property type="match status" value="1"/>
</dbReference>
<dbReference type="Gene3D" id="3.90.550.10">
    <property type="entry name" value="Spore Coat Polysaccharide Biosynthesis Protein SpsA, Chain A"/>
    <property type="match status" value="1"/>
</dbReference>
<dbReference type="GO" id="GO:0016740">
    <property type="term" value="F:transferase activity"/>
    <property type="evidence" value="ECO:0007669"/>
    <property type="project" value="UniProtKB-KW"/>
</dbReference>
<dbReference type="SUPFAM" id="SSF53448">
    <property type="entry name" value="Nucleotide-diphospho-sugar transferases"/>
    <property type="match status" value="1"/>
</dbReference>
<protein>
    <submittedName>
        <fullName evidence="2">Glycosyltransferase</fullName>
    </submittedName>
</protein>
<dbReference type="PANTHER" id="PTHR48090:SF7">
    <property type="entry name" value="RFBJ PROTEIN"/>
    <property type="match status" value="1"/>
</dbReference>
<feature type="domain" description="Glycosyltransferase 2-like" evidence="1">
    <location>
        <begin position="26"/>
        <end position="131"/>
    </location>
</feature>
<dbReference type="Proteomes" id="UP000295636">
    <property type="component" value="Unassembled WGS sequence"/>
</dbReference>
<gene>
    <name evidence="2" type="ORF">E1757_17615</name>
</gene>
<name>A0A4V2ZT96_9BACL</name>
<keyword evidence="2" id="KW-0808">Transferase</keyword>
<dbReference type="RefSeq" id="WP_133230430.1">
    <property type="nucleotide sequence ID" value="NZ_SMRT01000008.1"/>
</dbReference>
<comment type="caution">
    <text evidence="2">The sequence shown here is derived from an EMBL/GenBank/DDBJ whole genome shotgun (WGS) entry which is preliminary data.</text>
</comment>
<dbReference type="OrthoDB" id="9815923at2"/>
<dbReference type="EMBL" id="SMRT01000008">
    <property type="protein sequence ID" value="TDF96214.1"/>
    <property type="molecule type" value="Genomic_DNA"/>
</dbReference>
<reference evidence="2 3" key="1">
    <citation type="submission" date="2019-03" db="EMBL/GenBank/DDBJ databases">
        <title>This is whole genome sequence of Paenibacillus sp MS74 strain.</title>
        <authorList>
            <person name="Trinh H.N."/>
        </authorList>
    </citation>
    <scope>NUCLEOTIDE SEQUENCE [LARGE SCALE GENOMIC DNA]</scope>
    <source>
        <strain evidence="2 3">MS74</strain>
    </source>
</reference>
<evidence type="ECO:0000313" key="2">
    <source>
        <dbReference type="EMBL" id="TDF96214.1"/>
    </source>
</evidence>